<name>A0A2A6FGX5_9HYPH</name>
<dbReference type="Proteomes" id="UP000219182">
    <property type="component" value="Unassembled WGS sequence"/>
</dbReference>
<dbReference type="EMBL" id="NWQG01000056">
    <property type="protein sequence ID" value="PDQ20985.1"/>
    <property type="molecule type" value="Genomic_DNA"/>
</dbReference>
<protein>
    <submittedName>
        <fullName evidence="2">Peptidase</fullName>
    </submittedName>
</protein>
<reference evidence="2 3" key="1">
    <citation type="submission" date="2017-09" db="EMBL/GenBank/DDBJ databases">
        <title>Mesorhizobum sanjuanii sp. nov. isolated from nodules of Lotus tenuis in saline-alkaline lowlands of Flooding Pampa.</title>
        <authorList>
            <person name="Sannazzaro A.I."/>
            <person name="Torres Tejerizo G.A."/>
            <person name="Fontana F."/>
            <person name="Cumpa Velazquez L.M."/>
            <person name="Hansen L."/>
            <person name="Pistorio M."/>
            <person name="Estrella M.J."/>
        </authorList>
    </citation>
    <scope>NUCLEOTIDE SEQUENCE [LARGE SCALE GENOMIC DNA]</scope>
    <source>
        <strain evidence="2 3">BSA136</strain>
    </source>
</reference>
<feature type="signal peptide" evidence="1">
    <location>
        <begin position="1"/>
        <end position="21"/>
    </location>
</feature>
<sequence>MMKRPLLCALVLAMAALPAAAATLVKTYSYFPVGGRTLDDIETQLTKHGPRVKSTGMRHPGATQMAFTTHVGYAENATSCRIVAATVTVKVKVILPEWRRPRKADAGVRLFWDTLSSDIKRHEERHVEIAKNHAGALENALKASYPQKTCQEAKAKAAEITAAMLARHDQDQLRFDRVESVNFESRIIRLLRYRMERIENGRLPPT</sequence>
<proteinExistence type="predicted"/>
<gene>
    <name evidence="2" type="ORF">CN311_11425</name>
</gene>
<keyword evidence="3" id="KW-1185">Reference proteome</keyword>
<evidence type="ECO:0000256" key="1">
    <source>
        <dbReference type="SAM" id="SignalP"/>
    </source>
</evidence>
<dbReference type="AlphaFoldDB" id="A0A2A6FGX5"/>
<dbReference type="PIRSF" id="PIRSF010521">
    <property type="entry name" value="DUF922_bac"/>
    <property type="match status" value="1"/>
</dbReference>
<evidence type="ECO:0000313" key="2">
    <source>
        <dbReference type="EMBL" id="PDQ20985.1"/>
    </source>
</evidence>
<dbReference type="RefSeq" id="WP_097573770.1">
    <property type="nucleotide sequence ID" value="NZ_NWQG01000056.1"/>
</dbReference>
<keyword evidence="1" id="KW-0732">Signal</keyword>
<dbReference type="Pfam" id="PF06037">
    <property type="entry name" value="DUF922"/>
    <property type="match status" value="1"/>
</dbReference>
<evidence type="ECO:0000313" key="3">
    <source>
        <dbReference type="Proteomes" id="UP000219182"/>
    </source>
</evidence>
<comment type="caution">
    <text evidence="2">The sequence shown here is derived from an EMBL/GenBank/DDBJ whole genome shotgun (WGS) entry which is preliminary data.</text>
</comment>
<feature type="chain" id="PRO_5018152157" evidence="1">
    <location>
        <begin position="22"/>
        <end position="206"/>
    </location>
</feature>
<accession>A0A2A6FGX5</accession>
<dbReference type="InterPro" id="IPR010321">
    <property type="entry name" value="DUF922"/>
</dbReference>
<organism evidence="2 3">
    <name type="scientific">Mesorhizobium sanjuanii</name>
    <dbReference type="NCBI Taxonomy" id="2037900"/>
    <lineage>
        <taxon>Bacteria</taxon>
        <taxon>Pseudomonadati</taxon>
        <taxon>Pseudomonadota</taxon>
        <taxon>Alphaproteobacteria</taxon>
        <taxon>Hyphomicrobiales</taxon>
        <taxon>Phyllobacteriaceae</taxon>
        <taxon>Mesorhizobium</taxon>
    </lineage>
</organism>